<evidence type="ECO:0000256" key="2">
    <source>
        <dbReference type="SAM" id="MobiDB-lite"/>
    </source>
</evidence>
<feature type="region of interest" description="Disordered" evidence="2">
    <location>
        <begin position="1"/>
        <end position="26"/>
    </location>
</feature>
<keyword evidence="3" id="KW-1185">Reference proteome</keyword>
<dbReference type="AlphaFoldDB" id="A0A6J1MVV3"/>
<keyword evidence="1" id="KW-0175">Coiled coil</keyword>
<protein>
    <submittedName>
        <fullName evidence="4">Uncharacterized protein LOC112045214</fullName>
    </submittedName>
</protein>
<dbReference type="Proteomes" id="UP001652582">
    <property type="component" value="Chromosome 7"/>
</dbReference>
<dbReference type="RefSeq" id="XP_023937077.2">
    <property type="nucleotide sequence ID" value="XM_024081309.2"/>
</dbReference>
<gene>
    <name evidence="4" type="primary">LOC112045214</name>
</gene>
<evidence type="ECO:0000313" key="4">
    <source>
        <dbReference type="RefSeq" id="XP_023937077.2"/>
    </source>
</evidence>
<dbReference type="OrthoDB" id="7471674at2759"/>
<reference evidence="4" key="1">
    <citation type="submission" date="2025-08" db="UniProtKB">
        <authorList>
            <consortium name="RefSeq"/>
        </authorList>
    </citation>
    <scope>IDENTIFICATION</scope>
</reference>
<feature type="compositionally biased region" description="Basic residues" evidence="2">
    <location>
        <begin position="1"/>
        <end position="18"/>
    </location>
</feature>
<proteinExistence type="predicted"/>
<sequence>MEGRRKSKSKKSAPKPKKQKNDGQKCSMFLAELSRKLALKKRQDEESPNNIVQTIIDSLTNALPVKFSSKSPSKKGSPMKIETLQTYAPELLPNNTLSVPHTSISAEKISSLDNEVLTISEEVPVKVKGFKMPKMPLVTSDVFKHPEKVKVVTEDVAVNTGGVNDIASELAKHVGTLRKISLIAEEFNQKTAKNLKEIVDSVQEDLLKKLQEVQAEKRNLKDLKQLTIDEQQELV</sequence>
<dbReference type="GeneID" id="112045214"/>
<evidence type="ECO:0000313" key="3">
    <source>
        <dbReference type="Proteomes" id="UP001652582"/>
    </source>
</evidence>
<name>A0A6J1MVV3_BICAN</name>
<evidence type="ECO:0000256" key="1">
    <source>
        <dbReference type="SAM" id="Coils"/>
    </source>
</evidence>
<accession>A0A6J1MVV3</accession>
<dbReference type="KEGG" id="bany:112045214"/>
<feature type="coiled-coil region" evidence="1">
    <location>
        <begin position="192"/>
        <end position="233"/>
    </location>
</feature>
<organism evidence="3 4">
    <name type="scientific">Bicyclus anynana</name>
    <name type="common">Squinting bush brown butterfly</name>
    <dbReference type="NCBI Taxonomy" id="110368"/>
    <lineage>
        <taxon>Eukaryota</taxon>
        <taxon>Metazoa</taxon>
        <taxon>Ecdysozoa</taxon>
        <taxon>Arthropoda</taxon>
        <taxon>Hexapoda</taxon>
        <taxon>Insecta</taxon>
        <taxon>Pterygota</taxon>
        <taxon>Neoptera</taxon>
        <taxon>Endopterygota</taxon>
        <taxon>Lepidoptera</taxon>
        <taxon>Glossata</taxon>
        <taxon>Ditrysia</taxon>
        <taxon>Papilionoidea</taxon>
        <taxon>Nymphalidae</taxon>
        <taxon>Satyrinae</taxon>
        <taxon>Satyrini</taxon>
        <taxon>Mycalesina</taxon>
        <taxon>Bicyclus</taxon>
    </lineage>
</organism>